<dbReference type="InterPro" id="IPR011990">
    <property type="entry name" value="TPR-like_helical_dom_sf"/>
</dbReference>
<dbReference type="InterPro" id="IPR017560">
    <property type="entry name" value="Cyt_c_biogenesis_CcmI"/>
</dbReference>
<dbReference type="SMART" id="SM00028">
    <property type="entry name" value="TPR"/>
    <property type="match status" value="2"/>
</dbReference>
<dbReference type="InterPro" id="IPR019734">
    <property type="entry name" value="TPR_rpt"/>
</dbReference>
<dbReference type="GO" id="GO:0030313">
    <property type="term" value="C:cell envelope"/>
    <property type="evidence" value="ECO:0007669"/>
    <property type="project" value="UniProtKB-SubCell"/>
</dbReference>
<proteinExistence type="predicted"/>
<evidence type="ECO:0000256" key="5">
    <source>
        <dbReference type="PROSITE-ProRule" id="PRU00339"/>
    </source>
</evidence>
<keyword evidence="3" id="KW-0201">Cytochrome c-type biogenesis</keyword>
<dbReference type="SUPFAM" id="SSF48452">
    <property type="entry name" value="TPR-like"/>
    <property type="match status" value="1"/>
</dbReference>
<keyword evidence="4 5" id="KW-0802">TPR repeat</keyword>
<dbReference type="PROSITE" id="PS50005">
    <property type="entry name" value="TPR"/>
    <property type="match status" value="1"/>
</dbReference>
<evidence type="ECO:0000259" key="6">
    <source>
        <dbReference type="Pfam" id="PF23914"/>
    </source>
</evidence>
<dbReference type="eggNOG" id="COG4235">
    <property type="taxonomic scope" value="Bacteria"/>
</dbReference>
<sequence length="282" mass="30105">MIQFWLPAALLLTLATAFVLVPLLRARDPARDTDRAALNVALYGERLQALQAQRQTGLLTQAQFEAARAEAARALLADTAGQPAPAARGKAGMALALAAALLVPAGATALYWRWGALDQVLQAQQYAGHANESIEHMTARLEAALAAAPETPEAWFFLGRTYMAQDRWADAAGAFEQAVTRAGRPPEWLGHWAQALYFADDQQWTPRLQALVDEALAGDPEEAVSLTLAGIAAFESGRYADAVDYWERLAATLPAGDPTRDTVMTGVARARSLAGPPAAPPP</sequence>
<dbReference type="InterPro" id="IPR056413">
    <property type="entry name" value="TPR_CcmH_CycH"/>
</dbReference>
<evidence type="ECO:0000256" key="2">
    <source>
        <dbReference type="ARBA" id="ARBA00022737"/>
    </source>
</evidence>
<dbReference type="InterPro" id="IPR051263">
    <property type="entry name" value="C-type_cytochrome_biogenesis"/>
</dbReference>
<comment type="subcellular location">
    <subcellularLocation>
        <location evidence="1">Cell envelope</location>
    </subcellularLocation>
</comment>
<evidence type="ECO:0000256" key="3">
    <source>
        <dbReference type="ARBA" id="ARBA00022748"/>
    </source>
</evidence>
<gene>
    <name evidence="7" type="primary">cycH2</name>
    <name evidence="7" type="ordered locus">Bpet4073</name>
</gene>
<evidence type="ECO:0000256" key="1">
    <source>
        <dbReference type="ARBA" id="ARBA00004196"/>
    </source>
</evidence>
<dbReference type="EMBL" id="AM902716">
    <property type="protein sequence ID" value="CAP44421.1"/>
    <property type="molecule type" value="Genomic_DNA"/>
</dbReference>
<reference evidence="7 8" key="1">
    <citation type="journal article" date="2008" name="BMC Genomics">
        <title>The missing link: Bordetella petrii is endowed with both the metabolic versatility of environmental bacteria and virulence traits of pathogenic Bordetellae.</title>
        <authorList>
            <person name="Gross R."/>
            <person name="Guzman C.A."/>
            <person name="Sebaihia M."/>
            <person name="Martins Dos Santos V.A."/>
            <person name="Pieper D.H."/>
            <person name="Koebnik R."/>
            <person name="Lechner M."/>
            <person name="Bartels D."/>
            <person name="Buhrmester J."/>
            <person name="Choudhuri J.V."/>
            <person name="Ebensen T."/>
            <person name="Gaigalat L."/>
            <person name="Herrmann S."/>
            <person name="Khachane A.N."/>
            <person name="Larisch C."/>
            <person name="Link S."/>
            <person name="Linke B."/>
            <person name="Meyer F."/>
            <person name="Mormann S."/>
            <person name="Nakunst D."/>
            <person name="Rueckert C."/>
            <person name="Schneiker-Bekel S."/>
            <person name="Schulze K."/>
            <person name="Vorhoelter F.J."/>
            <person name="Yevsa T."/>
            <person name="Engle J.T."/>
            <person name="Goldman W.E."/>
            <person name="Puehler A."/>
            <person name="Goebel U.B."/>
            <person name="Goesmann A."/>
            <person name="Bloecker H."/>
            <person name="Kaiser O."/>
            <person name="Martinez-Arias R."/>
        </authorList>
    </citation>
    <scope>NUCLEOTIDE SEQUENCE [LARGE SCALE GENOMIC DNA]</scope>
    <source>
        <strain evidence="8">ATCC BAA-461 / DSM 12804 / CCUG 43448 / CIP 107267 / Se-1111R</strain>
    </source>
</reference>
<organism evidence="7 8">
    <name type="scientific">Bordetella petrii (strain ATCC BAA-461 / DSM 12804 / CCUG 43448 / CIP 107267 / Se-1111R)</name>
    <dbReference type="NCBI Taxonomy" id="340100"/>
    <lineage>
        <taxon>Bacteria</taxon>
        <taxon>Pseudomonadati</taxon>
        <taxon>Pseudomonadota</taxon>
        <taxon>Betaproteobacteria</taxon>
        <taxon>Burkholderiales</taxon>
        <taxon>Alcaligenaceae</taxon>
        <taxon>Bordetella</taxon>
    </lineage>
</organism>
<keyword evidence="2" id="KW-0677">Repeat</keyword>
<dbReference type="Pfam" id="PF23914">
    <property type="entry name" value="TPR_CcmH_CycH"/>
    <property type="match status" value="1"/>
</dbReference>
<dbReference type="PANTHER" id="PTHR47870:SF4">
    <property type="entry name" value="CYTOCHROME C-TYPE BIOGENESIS PROTEIN CYCH"/>
    <property type="match status" value="1"/>
</dbReference>
<evidence type="ECO:0000256" key="4">
    <source>
        <dbReference type="ARBA" id="ARBA00022803"/>
    </source>
</evidence>
<dbReference type="PANTHER" id="PTHR47870">
    <property type="entry name" value="CYTOCHROME C-TYPE BIOGENESIS PROTEIN CCMH"/>
    <property type="match status" value="1"/>
</dbReference>
<feature type="repeat" description="TPR" evidence="5">
    <location>
        <begin position="152"/>
        <end position="185"/>
    </location>
</feature>
<dbReference type="NCBIfam" id="TIGR03142">
    <property type="entry name" value="cytochro_ccmI"/>
    <property type="match status" value="1"/>
</dbReference>
<dbReference type="AlphaFoldDB" id="A9I7K5"/>
<dbReference type="GO" id="GO:0005886">
    <property type="term" value="C:plasma membrane"/>
    <property type="evidence" value="ECO:0007669"/>
    <property type="project" value="TreeGrafter"/>
</dbReference>
<keyword evidence="8" id="KW-1185">Reference proteome</keyword>
<evidence type="ECO:0000313" key="7">
    <source>
        <dbReference type="EMBL" id="CAP44421.1"/>
    </source>
</evidence>
<name>A9I7K5_BORPD</name>
<accession>A9I7K5</accession>
<dbReference type="KEGG" id="bpt:Bpet4073"/>
<dbReference type="STRING" id="94624.Bpet4073"/>
<evidence type="ECO:0000313" key="8">
    <source>
        <dbReference type="Proteomes" id="UP000001225"/>
    </source>
</evidence>
<feature type="domain" description="Cytochrome c-type biogenesis protein H TPR" evidence="6">
    <location>
        <begin position="116"/>
        <end position="259"/>
    </location>
</feature>
<dbReference type="Proteomes" id="UP000001225">
    <property type="component" value="Chromosome"/>
</dbReference>
<dbReference type="GO" id="GO:0017004">
    <property type="term" value="P:cytochrome complex assembly"/>
    <property type="evidence" value="ECO:0007669"/>
    <property type="project" value="UniProtKB-KW"/>
</dbReference>
<dbReference type="Gene3D" id="1.25.40.10">
    <property type="entry name" value="Tetratricopeptide repeat domain"/>
    <property type="match status" value="1"/>
</dbReference>
<protein>
    <submittedName>
        <fullName evidence="7">Cytochrome C-type biogenesis protein</fullName>
    </submittedName>
</protein>